<keyword evidence="5" id="KW-0677">Repeat</keyword>
<feature type="compositionally biased region" description="Polar residues" evidence="13">
    <location>
        <begin position="261"/>
        <end position="275"/>
    </location>
</feature>
<feature type="domain" description="C2H2-type" evidence="14">
    <location>
        <begin position="910"/>
        <end position="937"/>
    </location>
</feature>
<dbReference type="RefSeq" id="XP_042201861.1">
    <property type="nucleotide sequence ID" value="XM_042345927.1"/>
</dbReference>
<comment type="function">
    <text evidence="1">May be involved in transcriptional regulation.</text>
</comment>
<feature type="compositionally biased region" description="Basic and acidic residues" evidence="13">
    <location>
        <begin position="23"/>
        <end position="35"/>
    </location>
</feature>
<comment type="similarity">
    <text evidence="3">Belongs to the krueppel C2H2-type zinc-finger protein family.</text>
</comment>
<dbReference type="GO" id="GO:0003677">
    <property type="term" value="F:DNA binding"/>
    <property type="evidence" value="ECO:0007669"/>
    <property type="project" value="UniProtKB-KW"/>
</dbReference>
<evidence type="ECO:0000256" key="6">
    <source>
        <dbReference type="ARBA" id="ARBA00022771"/>
    </source>
</evidence>
<dbReference type="STRING" id="7868.ENSCMIP00000010244"/>
<dbReference type="Pfam" id="PF16622">
    <property type="entry name" value="zf-C2H2_11"/>
    <property type="match status" value="1"/>
</dbReference>
<evidence type="ECO:0000256" key="9">
    <source>
        <dbReference type="ARBA" id="ARBA00023125"/>
    </source>
</evidence>
<feature type="region of interest" description="Disordered" evidence="13">
    <location>
        <begin position="198"/>
        <end position="231"/>
    </location>
</feature>
<evidence type="ECO:0000313" key="15">
    <source>
        <dbReference type="Ensembl" id="ENSCMIP00000010244.1"/>
    </source>
</evidence>
<dbReference type="InterPro" id="IPR036236">
    <property type="entry name" value="Znf_C2H2_sf"/>
</dbReference>
<reference evidence="16" key="2">
    <citation type="journal article" date="2007" name="PLoS Biol.">
        <title>Survey sequencing and comparative analysis of the elephant shark (Callorhinchus milii) genome.</title>
        <authorList>
            <person name="Venkatesh B."/>
            <person name="Kirkness E.F."/>
            <person name="Loh Y.H."/>
            <person name="Halpern A.L."/>
            <person name="Lee A.P."/>
            <person name="Johnson J."/>
            <person name="Dandona N."/>
            <person name="Viswanathan L.D."/>
            <person name="Tay A."/>
            <person name="Venter J.C."/>
            <person name="Strausberg R.L."/>
            <person name="Brenner S."/>
        </authorList>
    </citation>
    <scope>NUCLEOTIDE SEQUENCE [LARGE SCALE GENOMIC DNA]</scope>
</reference>
<sequence>MGDMKTPDFDDLLAAFDIPDPDLDGKEASHEEAEGHLKQAGMGIDELSLHQPIPASDVPVVSVIVKNTSRQESFDSTTEKECQLQNGFRNSDVTPDPHSLGHNYNKLVTAFINGDNARSFSDKFDLQRGTNLPTFSQFSPISSPEPEDGLHCGGAVDKMKHDDRPYLVSAGLSSVLDTTRKLPEQAVTELSMFDEYSKKREKANETQNCKATESQLGHRVNSASMPGKAEQDGECFVKSNRFFDGLSSPGDLHNSGLGEPKNSSDAELSTCSSVPPRQRLKSAHSKFSSCLAALVALNSKRVVEISKEEQTSNCNSKESSLLLKDGLKGSPKMPKSPKSPRSPMEAVRKLLSKPPDSPRSVSSDYSSKGSPSVAGSSPPAIPRVRIKTIKTSSGEITRTVTRIMPDSEQSETRSSPEQSMAEMSLAEELGLKASPGTLASMQTHNSAENGKRQLCAKSLAAAVSSLSNIPVKVSGSQLFAEKLEGSRNLKAMTVYEAPADQASSAIRKAASEVQKQAGVKQMPNVSSSSLLPKAVHLASLNLVPHSVAANATARSSNSRPKMVTQVLTVPLVQQVKKPVSLPSESPTADQSIVVEAFNKLLNSTNPVPTYTPNLKPPPDSSLSLPARGYRCLECGDAFALEKSLALHHDRRSVHIEVMCSHCSKQLVFFNKCSLLTHAREHKSKGVVMQCSQLLMKPIPPNQMFSTSTPTVTSCRPVPAATPAAHVPGSLTVIGTGSSAANQPAMPLRSDPLRLIRHGLKCLECYEQFQDCAGLAAHYQLAPEDTDLLTCRICQMMLPNKCSYTAHLRIHTHKSPYCCPECGSVCRSAYFQTHVKNNCLHYARTVAYRCIYCRVIFNDLSTLKTHIQVSHCEYFHKCTVCPMAFKTPQSANSHYANQHPLVRNRAAQVIFKCSMCETVFNQRAMLHKHFDQHKNKLIVCVYKCPVCQSLYLHKQLMMEHFKDVHGVGQNMEDLPNFWLPSREASSSRVPKPSSTYSTSNGVASNTPSTSLCSSEPRVRGKNPGWTCGECLQWLPDRELYVSHMKRTHGKSMKRYPCRQCDRSFNTSHSLRRHIRTNHNSFKRTYTCWYCTDEKHFFAKRFLLEKHINLMHGIRNPDFSQMPKAVAIGGDSTESLTVKRVPIESEGDEPASSDCEATTPKKLKVAVSKQHRCSKCGYETEDNATFLGHIAQHKTDGSTFQCPQCGLCYTSALSLNRHLYIVHKIKETEEKPEPDLVNENGQEEHNGQPNTTEEDDKEEEEVGSGLQCRVCKGEFDTETALSAHVRTHGMRFIMSQQNGGAEQ</sequence>
<reference evidence="16" key="3">
    <citation type="journal article" date="2014" name="Nature">
        <title>Elephant shark genome provides unique insights into gnathostome evolution.</title>
        <authorList>
            <consortium name="International Elephant Shark Genome Sequencing Consortium"/>
            <person name="Venkatesh B."/>
            <person name="Lee A.P."/>
            <person name="Ravi V."/>
            <person name="Maurya A.K."/>
            <person name="Lian M.M."/>
            <person name="Swann J.B."/>
            <person name="Ohta Y."/>
            <person name="Flajnik M.F."/>
            <person name="Sutoh Y."/>
            <person name="Kasahara M."/>
            <person name="Hoon S."/>
            <person name="Gangu V."/>
            <person name="Roy S.W."/>
            <person name="Irimia M."/>
            <person name="Korzh V."/>
            <person name="Kondrychyn I."/>
            <person name="Lim Z.W."/>
            <person name="Tay B.H."/>
            <person name="Tohari S."/>
            <person name="Kong K.W."/>
            <person name="Ho S."/>
            <person name="Lorente-Galdos B."/>
            <person name="Quilez J."/>
            <person name="Marques-Bonet T."/>
            <person name="Raney B.J."/>
            <person name="Ingham P.W."/>
            <person name="Tay A."/>
            <person name="Hillier L.W."/>
            <person name="Minx P."/>
            <person name="Boehm T."/>
            <person name="Wilson R.K."/>
            <person name="Brenner S."/>
            <person name="Warren W.C."/>
        </authorList>
    </citation>
    <scope>NUCLEOTIDE SEQUENCE [LARGE SCALE GENOMIC DNA]</scope>
</reference>
<dbReference type="OrthoDB" id="8856548at2759"/>
<evidence type="ECO:0000256" key="11">
    <source>
        <dbReference type="ARBA" id="ARBA00023242"/>
    </source>
</evidence>
<keyword evidence="9" id="KW-0238">DNA-binding</keyword>
<keyword evidence="6 12" id="KW-0863">Zinc-finger</keyword>
<dbReference type="GeneTree" id="ENSGT00940000154437"/>
<comment type="subcellular location">
    <subcellularLocation>
        <location evidence="2">Nucleus</location>
    </subcellularLocation>
</comment>
<feature type="domain" description="C2H2-type" evidence="14">
    <location>
        <begin position="847"/>
        <end position="870"/>
    </location>
</feature>
<organism evidence="15 16">
    <name type="scientific">Callorhinchus milii</name>
    <name type="common">Ghost shark</name>
    <dbReference type="NCBI Taxonomy" id="7868"/>
    <lineage>
        <taxon>Eukaryota</taxon>
        <taxon>Metazoa</taxon>
        <taxon>Chordata</taxon>
        <taxon>Craniata</taxon>
        <taxon>Vertebrata</taxon>
        <taxon>Chondrichthyes</taxon>
        <taxon>Holocephali</taxon>
        <taxon>Chimaeriformes</taxon>
        <taxon>Callorhinchidae</taxon>
        <taxon>Callorhinchus</taxon>
    </lineage>
</organism>
<dbReference type="PROSITE" id="PS50157">
    <property type="entry name" value="ZINC_FINGER_C2H2_2"/>
    <property type="match status" value="7"/>
</dbReference>
<dbReference type="SMART" id="SM00355">
    <property type="entry name" value="ZnF_C2H2"/>
    <property type="match status" value="14"/>
</dbReference>
<reference evidence="16" key="1">
    <citation type="journal article" date="2006" name="Science">
        <title>Ancient noncoding elements conserved in the human genome.</title>
        <authorList>
            <person name="Venkatesh B."/>
            <person name="Kirkness E.F."/>
            <person name="Loh Y.H."/>
            <person name="Halpern A.L."/>
            <person name="Lee A.P."/>
            <person name="Johnson J."/>
            <person name="Dandona N."/>
            <person name="Viswanathan L.D."/>
            <person name="Tay A."/>
            <person name="Venter J.C."/>
            <person name="Strausberg R.L."/>
            <person name="Brenner S."/>
        </authorList>
    </citation>
    <scope>NUCLEOTIDE SEQUENCE [LARGE SCALE GENOMIC DNA]</scope>
</reference>
<dbReference type="Ensembl" id="ENSCMIT00000010515.1">
    <property type="protein sequence ID" value="ENSCMIP00000010244.1"/>
    <property type="gene ID" value="ENSCMIG00000005395.1"/>
</dbReference>
<reference evidence="15" key="4">
    <citation type="submission" date="2025-08" db="UniProtKB">
        <authorList>
            <consortium name="Ensembl"/>
        </authorList>
    </citation>
    <scope>IDENTIFICATION</scope>
</reference>
<feature type="region of interest" description="Disordered" evidence="13">
    <location>
        <begin position="1228"/>
        <end position="1263"/>
    </location>
</feature>
<dbReference type="Gene3D" id="3.30.160.60">
    <property type="entry name" value="Classic Zinc Finger"/>
    <property type="match status" value="5"/>
</dbReference>
<dbReference type="GO" id="GO:0005634">
    <property type="term" value="C:nucleus"/>
    <property type="evidence" value="ECO:0007669"/>
    <property type="project" value="UniProtKB-SubCell"/>
</dbReference>
<protein>
    <recommendedName>
        <fullName evidence="14">C2H2-type domain-containing protein</fullName>
    </recommendedName>
</protein>
<evidence type="ECO:0000256" key="1">
    <source>
        <dbReference type="ARBA" id="ARBA00003767"/>
    </source>
</evidence>
<evidence type="ECO:0000256" key="10">
    <source>
        <dbReference type="ARBA" id="ARBA00023163"/>
    </source>
</evidence>
<evidence type="ECO:0000256" key="3">
    <source>
        <dbReference type="ARBA" id="ARBA00006991"/>
    </source>
</evidence>
<evidence type="ECO:0000259" key="14">
    <source>
        <dbReference type="PROSITE" id="PS50157"/>
    </source>
</evidence>
<feature type="domain" description="C2H2-type" evidence="14">
    <location>
        <begin position="1264"/>
        <end position="1286"/>
    </location>
</feature>
<feature type="compositionally biased region" description="Low complexity" evidence="13">
    <location>
        <begin position="352"/>
        <end position="378"/>
    </location>
</feature>
<dbReference type="PROSITE" id="PS00028">
    <property type="entry name" value="ZINC_FINGER_C2H2_1"/>
    <property type="match status" value="7"/>
</dbReference>
<feature type="compositionally biased region" description="Polar residues" evidence="13">
    <location>
        <begin position="205"/>
        <end position="215"/>
    </location>
</feature>
<evidence type="ECO:0000313" key="16">
    <source>
        <dbReference type="Proteomes" id="UP000314986"/>
    </source>
</evidence>
<dbReference type="GeneID" id="103188183"/>
<dbReference type="OMA" id="SVKKYPC"/>
<feature type="compositionally biased region" description="Polar residues" evidence="13">
    <location>
        <begin position="389"/>
        <end position="400"/>
    </location>
</feature>
<evidence type="ECO:0000256" key="7">
    <source>
        <dbReference type="ARBA" id="ARBA00022833"/>
    </source>
</evidence>
<evidence type="ECO:0000256" key="2">
    <source>
        <dbReference type="ARBA" id="ARBA00004123"/>
    </source>
</evidence>
<keyword evidence="10" id="KW-0804">Transcription</keyword>
<feature type="region of interest" description="Disordered" evidence="13">
    <location>
        <begin position="307"/>
        <end position="423"/>
    </location>
</feature>
<dbReference type="Pfam" id="PF25412">
    <property type="entry name" value="zf-C2H2_ZNF592"/>
    <property type="match status" value="1"/>
</dbReference>
<feature type="domain" description="C2H2-type" evidence="14">
    <location>
        <begin position="788"/>
        <end position="815"/>
    </location>
</feature>
<feature type="region of interest" description="Disordered" evidence="13">
    <location>
        <begin position="247"/>
        <end position="277"/>
    </location>
</feature>
<proteinExistence type="inferred from homology"/>
<feature type="compositionally biased region" description="Low complexity" evidence="13">
    <location>
        <begin position="316"/>
        <end position="333"/>
    </location>
</feature>
<keyword evidence="11" id="KW-0539">Nucleus</keyword>
<dbReference type="GO" id="GO:0008270">
    <property type="term" value="F:zinc ion binding"/>
    <property type="evidence" value="ECO:0007669"/>
    <property type="project" value="UniProtKB-KW"/>
</dbReference>
<dbReference type="Pfam" id="PF00096">
    <property type="entry name" value="zf-C2H2"/>
    <property type="match status" value="1"/>
</dbReference>
<feature type="domain" description="C2H2-type" evidence="14">
    <location>
        <begin position="629"/>
        <end position="654"/>
    </location>
</feature>
<feature type="domain" description="C2H2-type" evidence="14">
    <location>
        <begin position="1054"/>
        <end position="1082"/>
    </location>
</feature>
<gene>
    <name evidence="15" type="primary">LOC103188183</name>
</gene>
<feature type="domain" description="C2H2-type" evidence="14">
    <location>
        <begin position="1198"/>
        <end position="1226"/>
    </location>
</feature>
<keyword evidence="16" id="KW-1185">Reference proteome</keyword>
<dbReference type="SUPFAM" id="SSF57667">
    <property type="entry name" value="beta-beta-alpha zinc fingers"/>
    <property type="match status" value="4"/>
</dbReference>
<dbReference type="InterPro" id="IPR045914">
    <property type="entry name" value="Zn532-like"/>
</dbReference>
<keyword evidence="4" id="KW-0479">Metal-binding</keyword>
<evidence type="ECO:0000256" key="13">
    <source>
        <dbReference type="SAM" id="MobiDB-lite"/>
    </source>
</evidence>
<dbReference type="InParanoid" id="A0A4W3HLC5"/>
<keyword evidence="8" id="KW-0805">Transcription regulation</keyword>
<name>A0A4W3HLC5_CALMI</name>
<dbReference type="InterPro" id="IPR041697">
    <property type="entry name" value="Znf-C2H2_11"/>
</dbReference>
<feature type="region of interest" description="Disordered" evidence="13">
    <location>
        <begin position="1"/>
        <end position="35"/>
    </location>
</feature>
<feature type="compositionally biased region" description="Acidic residues" evidence="13">
    <location>
        <begin position="1250"/>
        <end position="1260"/>
    </location>
</feature>
<dbReference type="InterPro" id="IPR013087">
    <property type="entry name" value="Znf_C2H2_type"/>
</dbReference>
<accession>A0A4W3HLC5</accession>
<evidence type="ECO:0000256" key="12">
    <source>
        <dbReference type="PROSITE-ProRule" id="PRU00042"/>
    </source>
</evidence>
<dbReference type="PANTHER" id="PTHR47222:SF1">
    <property type="entry name" value="ZINC FINGER PROTEIN 592"/>
    <property type="match status" value="1"/>
</dbReference>
<feature type="compositionally biased region" description="Polar residues" evidence="13">
    <location>
        <begin position="983"/>
        <end position="1012"/>
    </location>
</feature>
<evidence type="ECO:0000256" key="4">
    <source>
        <dbReference type="ARBA" id="ARBA00022723"/>
    </source>
</evidence>
<dbReference type="Proteomes" id="UP000314986">
    <property type="component" value="Unassembled WGS sequence"/>
</dbReference>
<feature type="region of interest" description="Disordered" evidence="13">
    <location>
        <begin position="983"/>
        <end position="1014"/>
    </location>
</feature>
<keyword evidence="7" id="KW-0862">Zinc</keyword>
<evidence type="ECO:0000256" key="5">
    <source>
        <dbReference type="ARBA" id="ARBA00022737"/>
    </source>
</evidence>
<dbReference type="PANTHER" id="PTHR47222">
    <property type="entry name" value="ZINC FINGER PROTEIN 532-RELATED"/>
    <property type="match status" value="1"/>
</dbReference>
<evidence type="ECO:0000256" key="8">
    <source>
        <dbReference type="ARBA" id="ARBA00023015"/>
    </source>
</evidence>
<reference evidence="15" key="5">
    <citation type="submission" date="2025-09" db="UniProtKB">
        <authorList>
            <consortium name="Ensembl"/>
        </authorList>
    </citation>
    <scope>IDENTIFICATION</scope>
</reference>
<dbReference type="InterPro" id="IPR057356">
    <property type="entry name" value="Znf-C2H2_ZNF592"/>
</dbReference>